<dbReference type="EMBL" id="JADWDJ010000009">
    <property type="protein sequence ID" value="KAG5276335.1"/>
    <property type="molecule type" value="Genomic_DNA"/>
</dbReference>
<keyword evidence="2" id="KW-1133">Transmembrane helix</keyword>
<accession>A0AAV6GRP2</accession>
<dbReference type="Gene3D" id="1.10.167.10">
    <property type="entry name" value="Regulator of G-protein Signalling 4, domain 2"/>
    <property type="match status" value="2"/>
</dbReference>
<evidence type="ECO:0000313" key="4">
    <source>
        <dbReference type="Proteomes" id="UP000823561"/>
    </source>
</evidence>
<keyword evidence="4" id="KW-1185">Reference proteome</keyword>
<comment type="caution">
    <text evidence="3">The sequence shown here is derived from an EMBL/GenBank/DDBJ whole genome shotgun (WGS) entry which is preliminary data.</text>
</comment>
<evidence type="ECO:0000256" key="2">
    <source>
        <dbReference type="SAM" id="Phobius"/>
    </source>
</evidence>
<name>A0AAV6GRP2_9TELE</name>
<dbReference type="InterPro" id="IPR053282">
    <property type="entry name" value="RGS_domain-containing"/>
</dbReference>
<dbReference type="PANTHER" id="PTHR47079:SF1">
    <property type="entry name" value="REGULATOR OF G-PROTEIN SIGNALING PROTEIN-LIKE"/>
    <property type="match status" value="1"/>
</dbReference>
<protein>
    <recommendedName>
        <fullName evidence="5">RGS domain-containing protein</fullName>
    </recommendedName>
</protein>
<evidence type="ECO:0000313" key="3">
    <source>
        <dbReference type="EMBL" id="KAG5276335.1"/>
    </source>
</evidence>
<proteinExistence type="predicted"/>
<dbReference type="SUPFAM" id="SSF48097">
    <property type="entry name" value="Regulator of G-protein signaling, RGS"/>
    <property type="match status" value="2"/>
</dbReference>
<evidence type="ECO:0000256" key="1">
    <source>
        <dbReference type="SAM" id="MobiDB-lite"/>
    </source>
</evidence>
<dbReference type="InterPro" id="IPR036305">
    <property type="entry name" value="RGS_sf"/>
</dbReference>
<dbReference type="Proteomes" id="UP000823561">
    <property type="component" value="Chromosome 9"/>
</dbReference>
<keyword evidence="2" id="KW-0812">Transmembrane</keyword>
<dbReference type="PANTHER" id="PTHR47079">
    <property type="entry name" value="REGULATOR OF G-PROTEIN SIGNALING PROTEIN-LIKE"/>
    <property type="match status" value="1"/>
</dbReference>
<keyword evidence="2" id="KW-0472">Membrane</keyword>
<organism evidence="3 4">
    <name type="scientific">Alosa alosa</name>
    <name type="common">allis shad</name>
    <dbReference type="NCBI Taxonomy" id="278164"/>
    <lineage>
        <taxon>Eukaryota</taxon>
        <taxon>Metazoa</taxon>
        <taxon>Chordata</taxon>
        <taxon>Craniata</taxon>
        <taxon>Vertebrata</taxon>
        <taxon>Euteleostomi</taxon>
        <taxon>Actinopterygii</taxon>
        <taxon>Neopterygii</taxon>
        <taxon>Teleostei</taxon>
        <taxon>Clupei</taxon>
        <taxon>Clupeiformes</taxon>
        <taxon>Clupeoidei</taxon>
        <taxon>Clupeidae</taxon>
        <taxon>Alosa</taxon>
    </lineage>
</organism>
<reference evidence="3" key="1">
    <citation type="submission" date="2020-10" db="EMBL/GenBank/DDBJ databases">
        <title>Chromosome-scale genome assembly of the Allis shad, Alosa alosa.</title>
        <authorList>
            <person name="Margot Z."/>
            <person name="Christophe K."/>
            <person name="Cabau C."/>
            <person name="Louis A."/>
            <person name="Berthelot C."/>
            <person name="Parey E."/>
            <person name="Roest Crollius H."/>
            <person name="Montfort J."/>
            <person name="Robinson-Rechavi M."/>
            <person name="Bucao C."/>
            <person name="Bouchez O."/>
            <person name="Gislard M."/>
            <person name="Lluch J."/>
            <person name="Milhes M."/>
            <person name="Lampietro C."/>
            <person name="Lopez Roques C."/>
            <person name="Donnadieu C."/>
            <person name="Braasch I."/>
            <person name="Desvignes T."/>
            <person name="Postlethwait J."/>
            <person name="Bobe J."/>
            <person name="Guiguen Y."/>
        </authorList>
    </citation>
    <scope>NUCLEOTIDE SEQUENCE</scope>
    <source>
        <strain evidence="3">M-15738</strain>
        <tissue evidence="3">Blood</tissue>
    </source>
</reference>
<sequence>MAGEEDETTLSELLKDEVFVDFFNTFLNLPVFGQTPLYLLRDNKWILCPDILHSQQVNGAGFLQWLTSQRLTLFKQTELFHHYLQCAEILQLPSSQTKEGQPWTKADQWLLRRCVGSVRGLQRFSSFMAGTRGEELVLFSVRVNRLLSLAKQEQGTPPSVHYRGLLSVIQLNHLREGSGIIAACRISPAEALEVLAGNHPETGKLQLLWRMRAQAMRRLHDYWLPHFLSHCKASLARVVECRSLVEEYVRLASCDEPQEAPVLPGTEWSRLERSVVGPSPYNSKQSKKLLWRSKFGSKNPYRTNTEGVGQKPTSSVCQWLSMDGKACLDGCTSIAHNKDSDLIRPAVQPSGTDMSPGGFRPSIQVAQTGKDQPLPDVDVPHVCMGTPALHVPAEVDVPTSPPAARRHAHMGPALSADEMAGGPYRAFLETRALAGPLLHLALWRELDILLSLLLKAQSEDSLYAQKQAVARRIADAFFSREVERTLGVESGTCAHLRELLPSGQAIPWIYAAKHDICKFLSTSYDSFLDEEDKTFIIHLFGRMQTVCLTRMLTVPSSGWNTAEQQLRHMTEALALCHHCCGYTDAEPLSDETWVLLTLEDVAGGGSIHLHYKKTDVFDMPFEQLALKFPKVAAERISVSYHLYCKERPPSDRPTSRNVSSATTTRKDLKKANSFYHTASMRPRTYGDLFRNSTHLDYFKRYLRYNNTHGGLLFIQEVERLRSIDQTPKGAKIQKRKIHTIVEKYFRRDDATDFLQCSADIINKVGTMRTVTCEILYTIQDVVNKSLEAAWFKQYQDIFPACSTVVPDTTARESIIKSKLKNVWTILSGFIKGVCKFKAGMANTNTRSEFEQFLHQQYLVFSDPCGVSPSPSSLDMSKTYTSKEDDTAPLKTRLINDKPLIVDFLVNDLSFYLECERFRSLADSGKAMAVAGLYGENDYAMLHQKADMIIKLFLKSEFLPKLRINIAESQRDSILQLFYSARVDRTLFYLAIVTVFPILMICWKKFCAHRVMKKLFGEKAVKTPKKVGQKAANPEASPDHLEVKDIKDDWYHKVKTIVSLTDEHTIVRFTVQRGLKLIVPQNKVYMKECPGSDLLSKIPSGHRGLPAFGAPDSLGLEAPPQKQSSNTHLQHPEGTPASGVSLLSVAEEL</sequence>
<gene>
    <name evidence="3" type="ORF">AALO_G00130740</name>
</gene>
<feature type="region of interest" description="Disordered" evidence="1">
    <location>
        <begin position="646"/>
        <end position="665"/>
    </location>
</feature>
<dbReference type="InterPro" id="IPR044926">
    <property type="entry name" value="RGS_subdomain_2"/>
</dbReference>
<dbReference type="AlphaFoldDB" id="A0AAV6GRP2"/>
<feature type="transmembrane region" description="Helical" evidence="2">
    <location>
        <begin position="985"/>
        <end position="1002"/>
    </location>
</feature>
<feature type="region of interest" description="Disordered" evidence="1">
    <location>
        <begin position="1105"/>
        <end position="1148"/>
    </location>
</feature>
<evidence type="ECO:0008006" key="5">
    <source>
        <dbReference type="Google" id="ProtNLM"/>
    </source>
</evidence>